<evidence type="ECO:0000256" key="6">
    <source>
        <dbReference type="ARBA" id="ARBA00022723"/>
    </source>
</evidence>
<evidence type="ECO:0000256" key="1">
    <source>
        <dbReference type="ARBA" id="ARBA00004904"/>
    </source>
</evidence>
<evidence type="ECO:0000256" key="9">
    <source>
        <dbReference type="ARBA" id="ARBA00023211"/>
    </source>
</evidence>
<reference evidence="14 15" key="1">
    <citation type="submission" date="2019-07" db="EMBL/GenBank/DDBJ databases">
        <title>Finished genome of Venturia effusa.</title>
        <authorList>
            <person name="Young C.A."/>
            <person name="Cox M.P."/>
            <person name="Ganley A.R.D."/>
            <person name="David W.J."/>
        </authorList>
    </citation>
    <scope>NUCLEOTIDE SEQUENCE [LARGE SCALE GENOMIC DNA]</scope>
    <source>
        <strain evidence="15">albino</strain>
    </source>
</reference>
<evidence type="ECO:0000256" key="8">
    <source>
        <dbReference type="ARBA" id="ARBA00023206"/>
    </source>
</evidence>
<dbReference type="AlphaFoldDB" id="A0A517LH72"/>
<dbReference type="STRING" id="50376.A0A517LH72"/>
<evidence type="ECO:0000256" key="10">
    <source>
        <dbReference type="ARBA" id="ARBA00023239"/>
    </source>
</evidence>
<dbReference type="FunFam" id="3.90.870.10:FF:000002">
    <property type="entry name" value="3,4-dihydroxy-2-butanone 4-phosphate synthase"/>
    <property type="match status" value="1"/>
</dbReference>
<dbReference type="SUPFAM" id="SSF55821">
    <property type="entry name" value="YrdC/RibB"/>
    <property type="match status" value="1"/>
</dbReference>
<dbReference type="EMBL" id="CP042196">
    <property type="protein sequence ID" value="QDS74992.1"/>
    <property type="molecule type" value="Genomic_DNA"/>
</dbReference>
<keyword evidence="6 12" id="KW-0479">Metal-binding</keyword>
<sequence>MVHSTGVTNGVNGHTNGTNGTTRAKLLPKNFDTIEDTLEAFSRGEFVVVLDSESRENEGDLIIAAEDVTPAKMAFMIRYTSGYICAPISRQRALELDLPQMVAVNEDTHRTAYTVTVDAVTPELSTGISATDRANTVRYLAKPGVKPEQFRRPGHILPLQARDGGIRERHGHTEAGVELCRLTGKQPASVICEMVLDGEEVEGVPERVGGGMMRRDDCLEFGRRWGLKVCTIEAMVEYVERKEGKLDVKGSDY</sequence>
<dbReference type="PANTHER" id="PTHR21327:SF18">
    <property type="entry name" value="3,4-DIHYDROXY-2-BUTANONE 4-PHOSPHATE SYNTHASE"/>
    <property type="match status" value="1"/>
</dbReference>
<keyword evidence="9 12" id="KW-0464">Manganese</keyword>
<dbReference type="Gene3D" id="3.90.870.10">
    <property type="entry name" value="DHBP synthase"/>
    <property type="match status" value="1"/>
</dbReference>
<comment type="similarity">
    <text evidence="11 12">Belongs to the DHBP synthase family.</text>
</comment>
<dbReference type="EC" id="4.1.99.12" evidence="3 12"/>
<evidence type="ECO:0000256" key="3">
    <source>
        <dbReference type="ARBA" id="ARBA00012153"/>
    </source>
</evidence>
<evidence type="ECO:0000256" key="13">
    <source>
        <dbReference type="SAM" id="MobiDB-lite"/>
    </source>
</evidence>
<feature type="region of interest" description="Disordered" evidence="13">
    <location>
        <begin position="1"/>
        <end position="23"/>
    </location>
</feature>
<dbReference type="Proteomes" id="UP000316270">
    <property type="component" value="Chromosome 12"/>
</dbReference>
<keyword evidence="5 12" id="KW-0686">Riboflavin biosynthesis</keyword>
<dbReference type="GO" id="GO:0005829">
    <property type="term" value="C:cytosol"/>
    <property type="evidence" value="ECO:0007669"/>
    <property type="project" value="TreeGrafter"/>
</dbReference>
<comment type="subunit">
    <text evidence="2 12">Homodimer.</text>
</comment>
<dbReference type="UniPathway" id="UPA00275">
    <property type="reaction ID" value="UER00399"/>
</dbReference>
<dbReference type="OrthoDB" id="60371at2759"/>
<keyword evidence="15" id="KW-1185">Reference proteome</keyword>
<comment type="cofactor">
    <cofactor evidence="12">
        <name>Mg(2+)</name>
        <dbReference type="ChEBI" id="CHEBI:18420"/>
    </cofactor>
    <cofactor evidence="12">
        <name>Mn(2+)</name>
        <dbReference type="ChEBI" id="CHEBI:29035"/>
    </cofactor>
    <text evidence="12">Binds 2 divalent metal cations per subunit. Magnesium or manganese.</text>
</comment>
<evidence type="ECO:0000256" key="5">
    <source>
        <dbReference type="ARBA" id="ARBA00022619"/>
    </source>
</evidence>
<evidence type="ECO:0000256" key="12">
    <source>
        <dbReference type="RuleBase" id="RU003843"/>
    </source>
</evidence>
<comment type="pathway">
    <text evidence="1 12">Cofactor biosynthesis; riboflavin biosynthesis; 2-hydroxy-3-oxobutyl phosphate from D-ribulose 5-phosphate: step 1/1.</text>
</comment>
<keyword evidence="7 12" id="KW-0460">Magnesium</keyword>
<proteinExistence type="inferred from homology"/>
<protein>
    <recommendedName>
        <fullName evidence="4 12">3,4-dihydroxy-2-butanone 4-phosphate synthase</fullName>
        <shortName evidence="12">DHBP synthase</shortName>
        <ecNumber evidence="3 12">4.1.99.12</ecNumber>
    </recommendedName>
</protein>
<dbReference type="GO" id="GO:0046872">
    <property type="term" value="F:metal ion binding"/>
    <property type="evidence" value="ECO:0007669"/>
    <property type="project" value="UniProtKB-KW"/>
</dbReference>
<evidence type="ECO:0000313" key="14">
    <source>
        <dbReference type="EMBL" id="QDS74992.1"/>
    </source>
</evidence>
<keyword evidence="10 12" id="KW-0456">Lyase</keyword>
<name>A0A517LH72_9PEZI</name>
<evidence type="ECO:0000256" key="11">
    <source>
        <dbReference type="ARBA" id="ARBA00060730"/>
    </source>
</evidence>
<comment type="catalytic activity">
    <reaction evidence="12">
        <text>D-ribulose 5-phosphate = (2S)-2-hydroxy-3-oxobutyl phosphate + formate + H(+)</text>
        <dbReference type="Rhea" id="RHEA:18457"/>
        <dbReference type="ChEBI" id="CHEBI:15378"/>
        <dbReference type="ChEBI" id="CHEBI:15740"/>
        <dbReference type="ChEBI" id="CHEBI:58121"/>
        <dbReference type="ChEBI" id="CHEBI:58830"/>
        <dbReference type="EC" id="4.1.99.12"/>
    </reaction>
</comment>
<gene>
    <name evidence="14" type="primary">RIB3</name>
    <name evidence="14" type="ORF">FKW77_005471</name>
</gene>
<dbReference type="GO" id="GO:0005758">
    <property type="term" value="C:mitochondrial intermembrane space"/>
    <property type="evidence" value="ECO:0007669"/>
    <property type="project" value="TreeGrafter"/>
</dbReference>
<dbReference type="Pfam" id="PF00926">
    <property type="entry name" value="DHBP_synthase"/>
    <property type="match status" value="1"/>
</dbReference>
<feature type="compositionally biased region" description="Low complexity" evidence="13">
    <location>
        <begin position="1"/>
        <end position="22"/>
    </location>
</feature>
<dbReference type="NCBIfam" id="TIGR00506">
    <property type="entry name" value="ribB"/>
    <property type="match status" value="1"/>
</dbReference>
<dbReference type="GO" id="GO:0008686">
    <property type="term" value="F:3,4-dihydroxy-2-butanone-4-phosphate synthase activity"/>
    <property type="evidence" value="ECO:0007669"/>
    <property type="project" value="UniProtKB-EC"/>
</dbReference>
<organism evidence="14 15">
    <name type="scientific">Venturia effusa</name>
    <dbReference type="NCBI Taxonomy" id="50376"/>
    <lineage>
        <taxon>Eukaryota</taxon>
        <taxon>Fungi</taxon>
        <taxon>Dikarya</taxon>
        <taxon>Ascomycota</taxon>
        <taxon>Pezizomycotina</taxon>
        <taxon>Dothideomycetes</taxon>
        <taxon>Pleosporomycetidae</taxon>
        <taxon>Venturiales</taxon>
        <taxon>Venturiaceae</taxon>
        <taxon>Venturia</taxon>
    </lineage>
</organism>
<evidence type="ECO:0000256" key="2">
    <source>
        <dbReference type="ARBA" id="ARBA00011738"/>
    </source>
</evidence>
<dbReference type="GO" id="GO:0009231">
    <property type="term" value="P:riboflavin biosynthetic process"/>
    <property type="evidence" value="ECO:0007669"/>
    <property type="project" value="UniProtKB-UniPathway"/>
</dbReference>
<evidence type="ECO:0000256" key="4">
    <source>
        <dbReference type="ARBA" id="ARBA00018836"/>
    </source>
</evidence>
<dbReference type="InterPro" id="IPR017945">
    <property type="entry name" value="DHBP_synth_RibB-like_a/b_dom"/>
</dbReference>
<evidence type="ECO:0000256" key="7">
    <source>
        <dbReference type="ARBA" id="ARBA00022842"/>
    </source>
</evidence>
<evidence type="ECO:0000313" key="15">
    <source>
        <dbReference type="Proteomes" id="UP000316270"/>
    </source>
</evidence>
<dbReference type="PANTHER" id="PTHR21327">
    <property type="entry name" value="GTP CYCLOHYDROLASE II-RELATED"/>
    <property type="match status" value="1"/>
</dbReference>
<comment type="function">
    <text evidence="12">Catalyzes the conversion of D-ribulose 5-phosphate to formate and 3,4-dihydroxy-2-butanone 4-phosphate.</text>
</comment>
<keyword evidence="8" id="KW-0318">Glutathionylation</keyword>
<accession>A0A517LH72</accession>
<dbReference type="InterPro" id="IPR000422">
    <property type="entry name" value="DHBP_synthase_RibB"/>
</dbReference>